<dbReference type="InterPro" id="IPR036084">
    <property type="entry name" value="Ser_inhib-like_sf"/>
</dbReference>
<dbReference type="SUPFAM" id="SSF57567">
    <property type="entry name" value="Serine protease inhibitors"/>
    <property type="match status" value="1"/>
</dbReference>
<gene>
    <name evidence="4" type="ORF">DAT39_003488</name>
</gene>
<sequence>QIGSVSTQDSFVCKTFASGVIKTFNKTMFHVNSTCPVMLTHFSHAGVDCYISVQRDLSGFMKKVEITVNKIATIIQDGMLTVEGKSVSLPYDHTYQRLYRFGIYKKLESKVLPLSVTWYSKESKGVTSLSVDLNLPSMDVMSGMCGGLRSSDDKVKLLTNNIIRDENCHISDETKEYSNAICKKFQSKAMECLEDRKDDFEKNCHLNTYSVPEEVKCSFYEEFLHDCDDSTPSRSTLLSEIPCEDPECPTGWIFHENGPAYPPTCSNPGYHSNEKTRTCLPPDGFVLNDRAEGHQSVKVEDCPCRHGRETYNPGHRLSLKCQT</sequence>
<evidence type="ECO:0000259" key="3">
    <source>
        <dbReference type="Pfam" id="PF00094"/>
    </source>
</evidence>
<evidence type="ECO:0000256" key="1">
    <source>
        <dbReference type="ARBA" id="ARBA00023157"/>
    </source>
</evidence>
<dbReference type="AlphaFoldDB" id="A0A8J4XET0"/>
<dbReference type="InterPro" id="IPR001846">
    <property type="entry name" value="VWF_type-D"/>
</dbReference>
<keyword evidence="1" id="KW-1015">Disulfide bond</keyword>
<dbReference type="PANTHER" id="PTHR11339:SF408">
    <property type="entry name" value="MUCIN-5B"/>
    <property type="match status" value="1"/>
</dbReference>
<proteinExistence type="predicted"/>
<feature type="domain" description="VWFD" evidence="3">
    <location>
        <begin position="13"/>
        <end position="146"/>
    </location>
</feature>
<feature type="non-terminal residue" evidence="4">
    <location>
        <position position="1"/>
    </location>
</feature>
<evidence type="ECO:0000313" key="5">
    <source>
        <dbReference type="Proteomes" id="UP000727407"/>
    </source>
</evidence>
<keyword evidence="2" id="KW-0325">Glycoprotein</keyword>
<dbReference type="Proteomes" id="UP000727407">
    <property type="component" value="Unassembled WGS sequence"/>
</dbReference>
<protein>
    <submittedName>
        <fullName evidence="4">Mucin-19-like</fullName>
    </submittedName>
</protein>
<reference evidence="4" key="1">
    <citation type="submission" date="2020-07" db="EMBL/GenBank/DDBJ databases">
        <title>Clarias magur genome sequencing, assembly and annotation.</title>
        <authorList>
            <person name="Kushwaha B."/>
            <person name="Kumar R."/>
            <person name="Das P."/>
            <person name="Joshi C.G."/>
            <person name="Kumar D."/>
            <person name="Nagpure N.S."/>
            <person name="Pandey M."/>
            <person name="Agarwal S."/>
            <person name="Srivastava S."/>
            <person name="Singh M."/>
            <person name="Sahoo L."/>
            <person name="Jayasankar P."/>
            <person name="Meher P.K."/>
            <person name="Koringa P.G."/>
            <person name="Iquebal M.A."/>
            <person name="Das S.P."/>
            <person name="Bit A."/>
            <person name="Patnaik S."/>
            <person name="Patel N."/>
            <person name="Shah T.M."/>
            <person name="Hinsu A."/>
            <person name="Jena J.K."/>
        </authorList>
    </citation>
    <scope>NUCLEOTIDE SEQUENCE</scope>
    <source>
        <strain evidence="4">CIFAMagur01</strain>
        <tissue evidence="4">Testis</tissue>
    </source>
</reference>
<keyword evidence="5" id="KW-1185">Reference proteome</keyword>
<organism evidence="4 5">
    <name type="scientific">Clarias magur</name>
    <name type="common">Asian catfish</name>
    <name type="synonym">Macropteronotus magur</name>
    <dbReference type="NCBI Taxonomy" id="1594786"/>
    <lineage>
        <taxon>Eukaryota</taxon>
        <taxon>Metazoa</taxon>
        <taxon>Chordata</taxon>
        <taxon>Craniata</taxon>
        <taxon>Vertebrata</taxon>
        <taxon>Euteleostomi</taxon>
        <taxon>Actinopterygii</taxon>
        <taxon>Neopterygii</taxon>
        <taxon>Teleostei</taxon>
        <taxon>Ostariophysi</taxon>
        <taxon>Siluriformes</taxon>
        <taxon>Clariidae</taxon>
        <taxon>Clarias</taxon>
    </lineage>
</organism>
<accession>A0A8J4XET0</accession>
<feature type="non-terminal residue" evidence="4">
    <location>
        <position position="323"/>
    </location>
</feature>
<dbReference type="PANTHER" id="PTHR11339">
    <property type="entry name" value="EXTRACELLULAR MATRIX GLYCOPROTEIN RELATED"/>
    <property type="match status" value="1"/>
</dbReference>
<dbReference type="GO" id="GO:0005615">
    <property type="term" value="C:extracellular space"/>
    <property type="evidence" value="ECO:0007669"/>
    <property type="project" value="TreeGrafter"/>
</dbReference>
<dbReference type="OrthoDB" id="8955389at2759"/>
<dbReference type="CDD" id="cd19941">
    <property type="entry name" value="TIL"/>
    <property type="match status" value="1"/>
</dbReference>
<name>A0A8J4XET0_CLAMG</name>
<dbReference type="InterPro" id="IPR050780">
    <property type="entry name" value="Mucin_vWF_Thrombospondin_sf"/>
</dbReference>
<evidence type="ECO:0000313" key="4">
    <source>
        <dbReference type="EMBL" id="KAF5906813.1"/>
    </source>
</evidence>
<comment type="caution">
    <text evidence="4">The sequence shown here is derived from an EMBL/GenBank/DDBJ whole genome shotgun (WGS) entry which is preliminary data.</text>
</comment>
<dbReference type="EMBL" id="QNUK01000028">
    <property type="protein sequence ID" value="KAF5906813.1"/>
    <property type="molecule type" value="Genomic_DNA"/>
</dbReference>
<dbReference type="Pfam" id="PF00094">
    <property type="entry name" value="VWD"/>
    <property type="match status" value="1"/>
</dbReference>
<evidence type="ECO:0000256" key="2">
    <source>
        <dbReference type="ARBA" id="ARBA00023180"/>
    </source>
</evidence>
<dbReference type="GO" id="GO:0031012">
    <property type="term" value="C:extracellular matrix"/>
    <property type="evidence" value="ECO:0007669"/>
    <property type="project" value="TreeGrafter"/>
</dbReference>